<organism evidence="2 3">
    <name type="scientific">Bursaphelenchus okinawaensis</name>
    <dbReference type="NCBI Taxonomy" id="465554"/>
    <lineage>
        <taxon>Eukaryota</taxon>
        <taxon>Metazoa</taxon>
        <taxon>Ecdysozoa</taxon>
        <taxon>Nematoda</taxon>
        <taxon>Chromadorea</taxon>
        <taxon>Rhabditida</taxon>
        <taxon>Tylenchina</taxon>
        <taxon>Tylenchomorpha</taxon>
        <taxon>Aphelenchoidea</taxon>
        <taxon>Aphelenchoididae</taxon>
        <taxon>Bursaphelenchus</taxon>
    </lineage>
</organism>
<protein>
    <submittedName>
        <fullName evidence="2">Uncharacterized protein</fullName>
    </submittedName>
</protein>
<dbReference type="Pfam" id="PF10317">
    <property type="entry name" value="7TM_GPCR_Srd"/>
    <property type="match status" value="1"/>
</dbReference>
<sequence>MLFVGEGQTVSSKQLYIVVVVIIVFTFIATFPVYQIFSFYGPSNATELSRNATETLFQIERFREEGVVFTYNPTKNLSIRLQCCILGVLFSIGYGFAFSVYYKIIKVVTEHANQNPHSSLVQIDRQINTVILLQLIVPMLVNGIPVVATAAMMFVGFSFPQMGVFNNLVSKWLSSLKPLLTIYFVPSYHHGFVHLCKHQQITPDNSRGSQTLYSIA</sequence>
<evidence type="ECO:0000313" key="2">
    <source>
        <dbReference type="EMBL" id="CAD5205995.1"/>
    </source>
</evidence>
<dbReference type="Proteomes" id="UP000783686">
    <property type="component" value="Unassembled WGS sequence"/>
</dbReference>
<name>A0A811JRN1_9BILA</name>
<evidence type="ECO:0000313" key="3">
    <source>
        <dbReference type="Proteomes" id="UP000614601"/>
    </source>
</evidence>
<feature type="transmembrane region" description="Helical" evidence="1">
    <location>
        <begin position="135"/>
        <end position="159"/>
    </location>
</feature>
<dbReference type="EMBL" id="CAJFCW020000001">
    <property type="protein sequence ID" value="CAG9080088.1"/>
    <property type="molecule type" value="Genomic_DNA"/>
</dbReference>
<reference evidence="2" key="1">
    <citation type="submission" date="2020-09" db="EMBL/GenBank/DDBJ databases">
        <authorList>
            <person name="Kikuchi T."/>
        </authorList>
    </citation>
    <scope>NUCLEOTIDE SEQUENCE</scope>
    <source>
        <strain evidence="2">SH1</strain>
    </source>
</reference>
<keyword evidence="1" id="KW-0472">Membrane</keyword>
<keyword evidence="3" id="KW-1185">Reference proteome</keyword>
<comment type="caution">
    <text evidence="2">The sequence shown here is derived from an EMBL/GenBank/DDBJ whole genome shotgun (WGS) entry which is preliminary data.</text>
</comment>
<dbReference type="EMBL" id="CAJFDH010000001">
    <property type="protein sequence ID" value="CAD5205995.1"/>
    <property type="molecule type" value="Genomic_DNA"/>
</dbReference>
<gene>
    <name evidence="2" type="ORF">BOKJ2_LOCUS679</name>
</gene>
<feature type="transmembrane region" description="Helical" evidence="1">
    <location>
        <begin position="15"/>
        <end position="37"/>
    </location>
</feature>
<evidence type="ECO:0000256" key="1">
    <source>
        <dbReference type="SAM" id="Phobius"/>
    </source>
</evidence>
<dbReference type="AlphaFoldDB" id="A0A811JRN1"/>
<dbReference type="InterPro" id="IPR019421">
    <property type="entry name" value="7TM_GPCR_serpentine_rcpt_Srd"/>
</dbReference>
<proteinExistence type="predicted"/>
<dbReference type="Proteomes" id="UP000614601">
    <property type="component" value="Unassembled WGS sequence"/>
</dbReference>
<dbReference type="OrthoDB" id="5818102at2759"/>
<keyword evidence="1" id="KW-0812">Transmembrane</keyword>
<accession>A0A811JRN1</accession>
<keyword evidence="1" id="KW-1133">Transmembrane helix</keyword>
<feature type="transmembrane region" description="Helical" evidence="1">
    <location>
        <begin position="79"/>
        <end position="102"/>
    </location>
</feature>